<keyword evidence="2" id="KW-1185">Reference proteome</keyword>
<evidence type="ECO:0000313" key="1">
    <source>
        <dbReference type="EMBL" id="KAJ8761230.1"/>
    </source>
</evidence>
<comment type="caution">
    <text evidence="1">The sequence shown here is derived from an EMBL/GenBank/DDBJ whole genome shotgun (WGS) entry which is preliminary data.</text>
</comment>
<dbReference type="Pfam" id="PF14009">
    <property type="entry name" value="PADRE"/>
    <property type="match status" value="1"/>
</dbReference>
<dbReference type="AlphaFoldDB" id="A0AAV8T397"/>
<protein>
    <submittedName>
        <fullName evidence="1">Uncharacterized protein</fullName>
    </submittedName>
</protein>
<dbReference type="PANTHER" id="PTHR33052">
    <property type="entry name" value="DUF4228 DOMAIN PROTEIN-RELATED"/>
    <property type="match status" value="1"/>
</dbReference>
<dbReference type="EMBL" id="JAIWQS010000006">
    <property type="protein sequence ID" value="KAJ8761230.1"/>
    <property type="molecule type" value="Genomic_DNA"/>
</dbReference>
<proteinExistence type="predicted"/>
<evidence type="ECO:0000313" key="2">
    <source>
        <dbReference type="Proteomes" id="UP001159364"/>
    </source>
</evidence>
<reference evidence="1 2" key="1">
    <citation type="submission" date="2021-09" db="EMBL/GenBank/DDBJ databases">
        <title>Genomic insights and catalytic innovation underlie evolution of tropane alkaloids biosynthesis.</title>
        <authorList>
            <person name="Wang Y.-J."/>
            <person name="Tian T."/>
            <person name="Huang J.-P."/>
            <person name="Huang S.-X."/>
        </authorList>
    </citation>
    <scope>NUCLEOTIDE SEQUENCE [LARGE SCALE GENOMIC DNA]</scope>
    <source>
        <strain evidence="1">KIB-2018</strain>
        <tissue evidence="1">Leaf</tissue>
    </source>
</reference>
<sequence length="174" mass="19391">MGNYVSAKLASPSLISSTSTKVILPNGEIRKIQQPTTAAELMMETPNFFIVNSRSLKMGARFCALNADDELEKATVYVMLPMHRKNSVVKAADLGALFIKANSAVKRVFRVKKVRDLPFEDCRENDMTAETSAVPRLSLDGLEEVATAEFMHRLSMSRSKKPLLETIDEEPDRL</sequence>
<name>A0AAV8T397_9ROSI</name>
<accession>A0AAV8T397</accession>
<gene>
    <name evidence="1" type="ORF">K2173_001286</name>
</gene>
<dbReference type="Proteomes" id="UP001159364">
    <property type="component" value="Linkage Group LG06"/>
</dbReference>
<organism evidence="1 2">
    <name type="scientific">Erythroxylum novogranatense</name>
    <dbReference type="NCBI Taxonomy" id="1862640"/>
    <lineage>
        <taxon>Eukaryota</taxon>
        <taxon>Viridiplantae</taxon>
        <taxon>Streptophyta</taxon>
        <taxon>Embryophyta</taxon>
        <taxon>Tracheophyta</taxon>
        <taxon>Spermatophyta</taxon>
        <taxon>Magnoliopsida</taxon>
        <taxon>eudicotyledons</taxon>
        <taxon>Gunneridae</taxon>
        <taxon>Pentapetalae</taxon>
        <taxon>rosids</taxon>
        <taxon>fabids</taxon>
        <taxon>Malpighiales</taxon>
        <taxon>Erythroxylaceae</taxon>
        <taxon>Erythroxylum</taxon>
    </lineage>
</organism>
<dbReference type="InterPro" id="IPR025322">
    <property type="entry name" value="PADRE_dom"/>
</dbReference>